<keyword evidence="1" id="KW-0732">Signal</keyword>
<accession>A0A011NU05</accession>
<comment type="caution">
    <text evidence="2">The sequence shown here is derived from an EMBL/GenBank/DDBJ whole genome shotgun (WGS) entry which is preliminary data.</text>
</comment>
<sequence>MSGNRWPPQRRLIVAGLTVLLHGCSPQVSLEQFNRLRIGQSYEEVRQIAGDPASCDEMLGLRNCVWGNPERGIRVGFLGGKVVLLSAHNLQ</sequence>
<evidence type="ECO:0008006" key="4">
    <source>
        <dbReference type="Google" id="ProtNLM"/>
    </source>
</evidence>
<name>A0A011NU05_9PROT</name>
<evidence type="ECO:0000313" key="3">
    <source>
        <dbReference type="Proteomes" id="UP000020218"/>
    </source>
</evidence>
<dbReference type="AlphaFoldDB" id="A0A011NU05"/>
<dbReference type="STRING" id="1454001.AW08_01605"/>
<dbReference type="InterPro" id="IPR037873">
    <property type="entry name" value="BamE-like"/>
</dbReference>
<organism evidence="2 3">
    <name type="scientific">Candidatus Accumulibacter adjunctus</name>
    <dbReference type="NCBI Taxonomy" id="1454001"/>
    <lineage>
        <taxon>Bacteria</taxon>
        <taxon>Pseudomonadati</taxon>
        <taxon>Pseudomonadota</taxon>
        <taxon>Betaproteobacteria</taxon>
        <taxon>Candidatus Accumulibacter</taxon>
    </lineage>
</organism>
<protein>
    <recommendedName>
        <fullName evidence="4">DUF3862 domain-containing protein</fullName>
    </recommendedName>
</protein>
<dbReference type="Gene3D" id="3.30.1450.10">
    <property type="match status" value="1"/>
</dbReference>
<dbReference type="PATRIC" id="fig|1454001.3.peg.1526"/>
<evidence type="ECO:0000313" key="2">
    <source>
        <dbReference type="EMBL" id="EXI68000.1"/>
    </source>
</evidence>
<proteinExistence type="predicted"/>
<gene>
    <name evidence="2" type="ORF">AW08_01605</name>
</gene>
<dbReference type="EMBL" id="JFAX01000007">
    <property type="protein sequence ID" value="EXI68000.1"/>
    <property type="molecule type" value="Genomic_DNA"/>
</dbReference>
<evidence type="ECO:0000256" key="1">
    <source>
        <dbReference type="ARBA" id="ARBA00022729"/>
    </source>
</evidence>
<dbReference type="Proteomes" id="UP000020218">
    <property type="component" value="Unassembled WGS sequence"/>
</dbReference>
<keyword evidence="3" id="KW-1185">Reference proteome</keyword>
<reference evidence="2" key="1">
    <citation type="submission" date="2014-02" db="EMBL/GenBank/DDBJ databases">
        <title>Expanding our view of genomic diversity in Candidatus Accumulibacter clades.</title>
        <authorList>
            <person name="Skennerton C.T."/>
            <person name="Barr J.J."/>
            <person name="Slater F.R."/>
            <person name="Bond P.L."/>
            <person name="Tyson G.W."/>
        </authorList>
    </citation>
    <scope>NUCLEOTIDE SEQUENCE [LARGE SCALE GENOMIC DNA]</scope>
</reference>